<sequence>MSRGRSATPGTARRHVRQPVRKGLAVVVAAAALVAGGGAGWFASGGVATPAGAVAGTGPTVTAPTTVPVDVLAHDATRERSSGVSRGGAERDVPSVDPTPVVAPSDLDPGLSAGAESVPVVTLPPGLTADDVAAGLLSDDVPQHASGQLVVVPGSQSGPGTGKVTRIRVEVEDGLAVDGERFAAAVMATLNDRRGWGADGSVSFERTDGDADLRVVLASPDLVDRMCAPLATGGKVSCGRNGHAVLNLLRWVEGSPAYGDDRASYRHYLVNHEVGHLLGHRHQTCPGAGRVAPLMQQQSYSVTPCTPNPWPFRDD</sequence>
<feature type="region of interest" description="Disordered" evidence="1">
    <location>
        <begin position="74"/>
        <end position="101"/>
    </location>
</feature>
<evidence type="ECO:0000256" key="1">
    <source>
        <dbReference type="SAM" id="MobiDB-lite"/>
    </source>
</evidence>
<dbReference type="AlphaFoldDB" id="A0A510UV48"/>
<keyword evidence="4" id="KW-1185">Reference proteome</keyword>
<dbReference type="Proteomes" id="UP000321386">
    <property type="component" value="Unassembled WGS sequence"/>
</dbReference>
<reference evidence="3 4" key="1">
    <citation type="submission" date="2019-07" db="EMBL/GenBank/DDBJ databases">
        <title>Whole genome shotgun sequence of Cellulomonas persica NBRC 101101.</title>
        <authorList>
            <person name="Hosoyama A."/>
            <person name="Uohara A."/>
            <person name="Ohji S."/>
            <person name="Ichikawa N."/>
        </authorList>
    </citation>
    <scope>NUCLEOTIDE SEQUENCE [LARGE SCALE GENOMIC DNA]</scope>
    <source>
        <strain evidence="3 4">NBRC 101101</strain>
    </source>
</reference>
<protein>
    <recommendedName>
        <fullName evidence="2">DUF3152 domain-containing protein</fullName>
    </recommendedName>
</protein>
<accession>A0A510UV48</accession>
<proteinExistence type="predicted"/>
<dbReference type="EMBL" id="BJUA01000003">
    <property type="protein sequence ID" value="GEK17010.1"/>
    <property type="molecule type" value="Genomic_DNA"/>
</dbReference>
<dbReference type="SUPFAM" id="SSF55486">
    <property type="entry name" value="Metalloproteases ('zincins'), catalytic domain"/>
    <property type="match status" value="1"/>
</dbReference>
<name>A0A510UV48_9CELL</name>
<gene>
    <name evidence="3" type="ORF">CPE01_07430</name>
</gene>
<comment type="caution">
    <text evidence="3">The sequence shown here is derived from an EMBL/GenBank/DDBJ whole genome shotgun (WGS) entry which is preliminary data.</text>
</comment>
<organism evidence="3 4">
    <name type="scientific">Cellulomonas persica</name>
    <dbReference type="NCBI Taxonomy" id="76861"/>
    <lineage>
        <taxon>Bacteria</taxon>
        <taxon>Bacillati</taxon>
        <taxon>Actinomycetota</taxon>
        <taxon>Actinomycetes</taxon>
        <taxon>Micrococcales</taxon>
        <taxon>Cellulomonadaceae</taxon>
        <taxon>Cellulomonas</taxon>
    </lineage>
</organism>
<feature type="domain" description="DUF3152" evidence="2">
    <location>
        <begin position="140"/>
        <end position="303"/>
    </location>
</feature>
<evidence type="ECO:0000259" key="2">
    <source>
        <dbReference type="Pfam" id="PF11350"/>
    </source>
</evidence>
<evidence type="ECO:0000313" key="4">
    <source>
        <dbReference type="Proteomes" id="UP000321386"/>
    </source>
</evidence>
<dbReference type="InterPro" id="IPR022603">
    <property type="entry name" value="DUF3152"/>
</dbReference>
<evidence type="ECO:0000313" key="3">
    <source>
        <dbReference type="EMBL" id="GEK17010.1"/>
    </source>
</evidence>
<dbReference type="Pfam" id="PF11350">
    <property type="entry name" value="DUF3152"/>
    <property type="match status" value="1"/>
</dbReference>